<proteinExistence type="predicted"/>
<accession>A8YC14</accession>
<dbReference type="EMBL" id="AM778910">
    <property type="protein sequence ID" value="CAO86644.1"/>
    <property type="molecule type" value="Genomic_DNA"/>
</dbReference>
<gene>
    <name evidence="1" type="ORF">IPF_6447</name>
</gene>
<dbReference type="AlphaFoldDB" id="A8YC14"/>
<protein>
    <submittedName>
        <fullName evidence="1">Similarity. Hypothetical start</fullName>
    </submittedName>
</protein>
<sequence>MSYTESTDFRPISEARFRVSHGTLTAYSFLYLLRATFYTAKLFWSEPPKPSFQGAAPYTWFSRLAF</sequence>
<name>A8YC14_MICA7</name>
<evidence type="ECO:0000313" key="1">
    <source>
        <dbReference type="EMBL" id="CAO86644.1"/>
    </source>
</evidence>
<organism evidence="1">
    <name type="scientific">Microcystis aeruginosa (strain PCC 7806)</name>
    <dbReference type="NCBI Taxonomy" id="267872"/>
    <lineage>
        <taxon>Bacteria</taxon>
        <taxon>Bacillati</taxon>
        <taxon>Cyanobacteriota</taxon>
        <taxon>Cyanophyceae</taxon>
        <taxon>Oscillatoriophycideae</taxon>
        <taxon>Chroococcales</taxon>
        <taxon>Microcystaceae</taxon>
        <taxon>Microcystis</taxon>
    </lineage>
</organism>
<reference evidence="1" key="1">
    <citation type="submission" date="2007-08" db="EMBL/GenBank/DDBJ databases">
        <authorList>
            <person name="Frangeul L."/>
        </authorList>
    </citation>
    <scope>NUCLEOTIDE SEQUENCE</scope>
    <source>
        <strain evidence="1">PCC 7806</strain>
    </source>
</reference>